<feature type="region of interest" description="Disordered" evidence="1">
    <location>
        <begin position="244"/>
        <end position="273"/>
    </location>
</feature>
<proteinExistence type="predicted"/>
<sequence length="273" mass="29287">MGEQATERRSEILPADRPGSFILRMDGMEQSHVDLVDPTRLVFDYVRRLGDVVDVQAPGGQPLRVVHVGGAALTLPRYVAARRPRSWQVVLEPDEAQTALVRAELLLPPRSGIRVRPVDGRTGLSGLHDGAADMVVLDAFADGRVPADLVTAEAFADAARVLATGGRLAANLVDRAPFAHARRVIAGIRTVFPQVMLTAEPATLRGRRQGNLVVVAGQHVPVEELTTRVAGSAAPYRILDDRAVSDSFGGGRPFTADDAEAGPEPEPARRRGR</sequence>
<gene>
    <name evidence="2" type="ORF">AB3X52_16120</name>
</gene>
<dbReference type="CDD" id="cd02440">
    <property type="entry name" value="AdoMet_MTases"/>
    <property type="match status" value="1"/>
</dbReference>
<organism evidence="2 3">
    <name type="scientific">Nocardioides eburneus</name>
    <dbReference type="NCBI Taxonomy" id="3231482"/>
    <lineage>
        <taxon>Bacteria</taxon>
        <taxon>Bacillati</taxon>
        <taxon>Actinomycetota</taxon>
        <taxon>Actinomycetes</taxon>
        <taxon>Propionibacteriales</taxon>
        <taxon>Nocardioidaceae</taxon>
        <taxon>Nocardioides</taxon>
    </lineage>
</organism>
<evidence type="ECO:0000256" key="1">
    <source>
        <dbReference type="SAM" id="MobiDB-lite"/>
    </source>
</evidence>
<dbReference type="Gene3D" id="3.40.50.150">
    <property type="entry name" value="Vaccinia Virus protein VP39"/>
    <property type="match status" value="1"/>
</dbReference>
<dbReference type="Proteomes" id="UP001556631">
    <property type="component" value="Unassembled WGS sequence"/>
</dbReference>
<evidence type="ECO:0000313" key="3">
    <source>
        <dbReference type="Proteomes" id="UP001556631"/>
    </source>
</evidence>
<dbReference type="EMBL" id="JBFPJR010000034">
    <property type="protein sequence ID" value="MEX0429150.1"/>
    <property type="molecule type" value="Genomic_DNA"/>
</dbReference>
<dbReference type="SUPFAM" id="SSF53335">
    <property type="entry name" value="S-adenosyl-L-methionine-dependent methyltransferases"/>
    <property type="match status" value="1"/>
</dbReference>
<reference evidence="2 3" key="1">
    <citation type="submission" date="2024-07" db="EMBL/GenBank/DDBJ databases">
        <authorList>
            <person name="Lee S."/>
            <person name="Kang M."/>
        </authorList>
    </citation>
    <scope>NUCLEOTIDE SEQUENCE [LARGE SCALE GENOMIC DNA]</scope>
    <source>
        <strain evidence="2 3">DS6</strain>
    </source>
</reference>
<accession>A0ABV3T2Y3</accession>
<evidence type="ECO:0000313" key="2">
    <source>
        <dbReference type="EMBL" id="MEX0429150.1"/>
    </source>
</evidence>
<protein>
    <submittedName>
        <fullName evidence="2">Spermidine synthase</fullName>
    </submittedName>
</protein>
<dbReference type="RefSeq" id="WP_367995116.1">
    <property type="nucleotide sequence ID" value="NZ_JBFPJR010000034.1"/>
</dbReference>
<dbReference type="InterPro" id="IPR029063">
    <property type="entry name" value="SAM-dependent_MTases_sf"/>
</dbReference>
<name>A0ABV3T2Y3_9ACTN</name>
<keyword evidence="3" id="KW-1185">Reference proteome</keyword>
<comment type="caution">
    <text evidence="2">The sequence shown here is derived from an EMBL/GenBank/DDBJ whole genome shotgun (WGS) entry which is preliminary data.</text>
</comment>
<dbReference type="NCBIfam" id="NF037959">
    <property type="entry name" value="MFS_SpdSyn"/>
    <property type="match status" value="1"/>
</dbReference>